<organism evidence="2">
    <name type="scientific">marine sediment metagenome</name>
    <dbReference type="NCBI Taxonomy" id="412755"/>
    <lineage>
        <taxon>unclassified sequences</taxon>
        <taxon>metagenomes</taxon>
        <taxon>ecological metagenomes</taxon>
    </lineage>
</organism>
<evidence type="ECO:0000313" key="2">
    <source>
        <dbReference type="EMBL" id="GAH31623.1"/>
    </source>
</evidence>
<feature type="non-terminal residue" evidence="2">
    <location>
        <position position="1"/>
    </location>
</feature>
<feature type="region of interest" description="Disordered" evidence="1">
    <location>
        <begin position="43"/>
        <end position="62"/>
    </location>
</feature>
<feature type="compositionally biased region" description="Basic and acidic residues" evidence="1">
    <location>
        <begin position="46"/>
        <end position="62"/>
    </location>
</feature>
<proteinExistence type="predicted"/>
<dbReference type="AlphaFoldDB" id="X1GF19"/>
<evidence type="ECO:0000256" key="1">
    <source>
        <dbReference type="SAM" id="MobiDB-lite"/>
    </source>
</evidence>
<dbReference type="EMBL" id="BARU01011541">
    <property type="protein sequence ID" value="GAH31623.1"/>
    <property type="molecule type" value="Genomic_DNA"/>
</dbReference>
<name>X1GF19_9ZZZZ</name>
<comment type="caution">
    <text evidence="2">The sequence shown here is derived from an EMBL/GenBank/DDBJ whole genome shotgun (WGS) entry which is preliminary data.</text>
</comment>
<gene>
    <name evidence="2" type="ORF">S03H2_21627</name>
</gene>
<accession>X1GF19</accession>
<reference evidence="2" key="1">
    <citation type="journal article" date="2014" name="Front. Microbiol.">
        <title>High frequency of phylogenetically diverse reductive dehalogenase-homologous genes in deep subseafloor sedimentary metagenomes.</title>
        <authorList>
            <person name="Kawai M."/>
            <person name="Futagami T."/>
            <person name="Toyoda A."/>
            <person name="Takaki Y."/>
            <person name="Nishi S."/>
            <person name="Hori S."/>
            <person name="Arai W."/>
            <person name="Tsubouchi T."/>
            <person name="Morono Y."/>
            <person name="Uchiyama I."/>
            <person name="Ito T."/>
            <person name="Fujiyama A."/>
            <person name="Inagaki F."/>
            <person name="Takami H."/>
        </authorList>
    </citation>
    <scope>NUCLEOTIDE SEQUENCE</scope>
    <source>
        <strain evidence="2">Expedition CK06-06</strain>
    </source>
</reference>
<sequence length="62" mass="6792">RGAGRPPRNVLGWLTARTRAFSLTPTETFPEWATRELRAAVMRPAEGADARPGGRDGQETMP</sequence>
<protein>
    <submittedName>
        <fullName evidence="2">Uncharacterized protein</fullName>
    </submittedName>
</protein>